<dbReference type="OrthoDB" id="597123at2"/>
<evidence type="ECO:0000256" key="2">
    <source>
        <dbReference type="SAM" id="SignalP"/>
    </source>
</evidence>
<reference evidence="3 4" key="1">
    <citation type="journal article" date="2014" name="Proc. Natl. Acad. Sci. U.S.A.">
        <title>Functional type 2 photosynthetic reaction centers found in the rare bacterial phylum Gemmatimonadetes.</title>
        <authorList>
            <person name="Zeng Y."/>
            <person name="Feng F."/>
            <person name="Medova H."/>
            <person name="Dean J."/>
            <person name="Koblizek M."/>
        </authorList>
    </citation>
    <scope>NUCLEOTIDE SEQUENCE [LARGE SCALE GENOMIC DNA]</scope>
    <source>
        <strain evidence="3 4">AP64</strain>
    </source>
</reference>
<keyword evidence="4" id="KW-1185">Reference proteome</keyword>
<gene>
    <name evidence="3" type="ORF">GEMMAAP_13595</name>
</gene>
<dbReference type="EMBL" id="CP011454">
    <property type="protein sequence ID" value="AMW05564.1"/>
    <property type="molecule type" value="Genomic_DNA"/>
</dbReference>
<dbReference type="eggNOG" id="COG1196">
    <property type="taxonomic scope" value="Bacteria"/>
</dbReference>
<accession>A0A143BM92</accession>
<dbReference type="STRING" id="1379270.GEMMAAP_13595"/>
<dbReference type="Proteomes" id="UP000076404">
    <property type="component" value="Chromosome"/>
</dbReference>
<name>A0A143BM92_9BACT</name>
<sequence length="316" mass="34971">MHRFHTRRRITAAAVFVAALTTGACTDTATRARADSLAAALASASAERDSLQGLMQGTSSEKDRALAQVVEASKFADAVDAELRQVRGLTSKVGVNKSDESGKTEAAAAQKDILDRLKQMRQRLNARQSQVRALLDTLRAQRADSTASATLLADLNARLEQRDKEIAVFQEEIRSLRTQNEQLTADKAVLSDTVKAMDVRENRVYYVVGSRRQLINDGVAIEEGGSRGLLIVKLGKTLVPARTLDENRFTRADRREVLTIPLPRNDRAYKIVSRHDVGLLEVAKKEKDGSFRGESIRITDPAKFWAPSRYLIITEK</sequence>
<evidence type="ECO:0000313" key="3">
    <source>
        <dbReference type="EMBL" id="AMW05564.1"/>
    </source>
</evidence>
<organism evidence="3 4">
    <name type="scientific">Gemmatimonas phototrophica</name>
    <dbReference type="NCBI Taxonomy" id="1379270"/>
    <lineage>
        <taxon>Bacteria</taxon>
        <taxon>Pseudomonadati</taxon>
        <taxon>Gemmatimonadota</taxon>
        <taxon>Gemmatimonadia</taxon>
        <taxon>Gemmatimonadales</taxon>
        <taxon>Gemmatimonadaceae</taxon>
        <taxon>Gemmatimonas</taxon>
    </lineage>
</organism>
<dbReference type="KEGG" id="gph:GEMMAAP_13595"/>
<keyword evidence="2" id="KW-0732">Signal</keyword>
<evidence type="ECO:0000256" key="1">
    <source>
        <dbReference type="SAM" id="Coils"/>
    </source>
</evidence>
<dbReference type="RefSeq" id="WP_026848739.1">
    <property type="nucleotide sequence ID" value="NZ_CP011454.1"/>
</dbReference>
<keyword evidence="1" id="KW-0175">Coiled coil</keyword>
<proteinExistence type="predicted"/>
<feature type="chain" id="PRO_5007506598" description="Autophagy-related protein 16 domain-containing protein" evidence="2">
    <location>
        <begin position="25"/>
        <end position="316"/>
    </location>
</feature>
<protein>
    <recommendedName>
        <fullName evidence="5">Autophagy-related protein 16 domain-containing protein</fullName>
    </recommendedName>
</protein>
<evidence type="ECO:0008006" key="5">
    <source>
        <dbReference type="Google" id="ProtNLM"/>
    </source>
</evidence>
<reference evidence="3 4" key="2">
    <citation type="journal article" date="2016" name="Environ. Microbiol. Rep.">
        <title>Metagenomic evidence for the presence of phototrophic Gemmatimonadetes bacteria in diverse environments.</title>
        <authorList>
            <person name="Zeng Y."/>
            <person name="Baumbach J."/>
            <person name="Barbosa E.G."/>
            <person name="Azevedo V."/>
            <person name="Zhang C."/>
            <person name="Koblizek M."/>
        </authorList>
    </citation>
    <scope>NUCLEOTIDE SEQUENCE [LARGE SCALE GENOMIC DNA]</scope>
    <source>
        <strain evidence="3 4">AP64</strain>
    </source>
</reference>
<feature type="coiled-coil region" evidence="1">
    <location>
        <begin position="107"/>
        <end position="193"/>
    </location>
</feature>
<evidence type="ECO:0000313" key="4">
    <source>
        <dbReference type="Proteomes" id="UP000076404"/>
    </source>
</evidence>
<dbReference type="PROSITE" id="PS51257">
    <property type="entry name" value="PROKAR_LIPOPROTEIN"/>
    <property type="match status" value="1"/>
</dbReference>
<dbReference type="AlphaFoldDB" id="A0A143BM92"/>
<feature type="signal peptide" evidence="2">
    <location>
        <begin position="1"/>
        <end position="24"/>
    </location>
</feature>